<reference evidence="3 4" key="1">
    <citation type="submission" date="2024-08" db="EMBL/GenBank/DDBJ databases">
        <authorList>
            <person name="Ishaq N."/>
        </authorList>
    </citation>
    <scope>NUCLEOTIDE SEQUENCE [LARGE SCALE GENOMIC DNA]</scope>
    <source>
        <strain evidence="3 4">JCM 30400</strain>
    </source>
</reference>
<proteinExistence type="predicted"/>
<feature type="signal peptide" evidence="2">
    <location>
        <begin position="1"/>
        <end position="15"/>
    </location>
</feature>
<dbReference type="EMBL" id="JBGMEL010000017">
    <property type="protein sequence ID" value="MFA0792045.1"/>
    <property type="molecule type" value="Genomic_DNA"/>
</dbReference>
<dbReference type="Proteomes" id="UP001569414">
    <property type="component" value="Unassembled WGS sequence"/>
</dbReference>
<evidence type="ECO:0000256" key="2">
    <source>
        <dbReference type="SAM" id="SignalP"/>
    </source>
</evidence>
<feature type="region of interest" description="Disordered" evidence="1">
    <location>
        <begin position="19"/>
        <end position="56"/>
    </location>
</feature>
<dbReference type="RefSeq" id="WP_371844459.1">
    <property type="nucleotide sequence ID" value="NZ_JBGMEL010000017.1"/>
</dbReference>
<name>A0ABV4NRL8_9GAMM</name>
<dbReference type="PROSITE" id="PS51257">
    <property type="entry name" value="PROKAR_LIPOPROTEIN"/>
    <property type="match status" value="1"/>
</dbReference>
<keyword evidence="4" id="KW-1185">Reference proteome</keyword>
<protein>
    <submittedName>
        <fullName evidence="3">Uncharacterized protein</fullName>
    </submittedName>
</protein>
<organism evidence="3 4">
    <name type="scientific">Microbulbifer echini</name>
    <dbReference type="NCBI Taxonomy" id="1529067"/>
    <lineage>
        <taxon>Bacteria</taxon>
        <taxon>Pseudomonadati</taxon>
        <taxon>Pseudomonadota</taxon>
        <taxon>Gammaproteobacteria</taxon>
        <taxon>Cellvibrionales</taxon>
        <taxon>Microbulbiferaceae</taxon>
        <taxon>Microbulbifer</taxon>
    </lineage>
</organism>
<gene>
    <name evidence="3" type="ORF">ACCI51_15965</name>
</gene>
<evidence type="ECO:0000313" key="4">
    <source>
        <dbReference type="Proteomes" id="UP001569414"/>
    </source>
</evidence>
<evidence type="ECO:0000313" key="3">
    <source>
        <dbReference type="EMBL" id="MFA0792045.1"/>
    </source>
</evidence>
<feature type="chain" id="PRO_5045060822" evidence="2">
    <location>
        <begin position="16"/>
        <end position="628"/>
    </location>
</feature>
<accession>A0ABV4NRL8</accession>
<sequence length="628" mass="68898">MSKRLLVLAFTAALAACGGSNGDTNSGGDQGAGGGSDDTGGDTPIPDNEPSTVTTGEVARSELEFATITATDITLPNAMINAQEVYQLAHYIGRTDSEQDEENIDIPIRSYTATCATDTDKPRMFVSTTLSEGQKASDTTYGSVYELQYNPETSSFDQTGNTTILKQCYESHGITASADCSRVAVLCNTEYKASERYDVQKDLVEEHGTSWMKIEDNLSSVEGTDNEKKYNDQIWLMEWDKKPLSEVPSAYVVNKMHGGTHLGAQELLYVENDSKGRTNYAFSVTARVLVSGSHYSAGLTVIERDDWSLNMSGSDNRGWDWACGHGHVLNIRAFYNPGNEMFGALCTSDGNEYHPSPGLKAIAIKMEDSDSFEGTYSHVVPTTSAMISNGGGHTVVPVDTNTNLSVVVSPKYIEDENMNTFLQDVLGIDTSGDGPFDDQCAANDYKNCFFAYLEDNYYGGDYPLITRQDLYSGGALDKSSLTRVGIAKVDSRGNIEGNGMKWLAEDSDCQISDPQLVDLKNGRYLFGYAQFQCISDNLPYNRSYNKKGEAMRMLVPKAFYVMEIDADLNVLEGPVRLTDYGWGGLDEPMYLGNGKVAWSYIKNPTFENYIGGQQNVWQAIVYHSKSVN</sequence>
<keyword evidence="2" id="KW-0732">Signal</keyword>
<evidence type="ECO:0000256" key="1">
    <source>
        <dbReference type="SAM" id="MobiDB-lite"/>
    </source>
</evidence>
<feature type="compositionally biased region" description="Gly residues" evidence="1">
    <location>
        <begin position="28"/>
        <end position="38"/>
    </location>
</feature>
<comment type="caution">
    <text evidence="3">The sequence shown here is derived from an EMBL/GenBank/DDBJ whole genome shotgun (WGS) entry which is preliminary data.</text>
</comment>